<evidence type="ECO:0000256" key="3">
    <source>
        <dbReference type="ARBA" id="ARBA00010088"/>
    </source>
</evidence>
<keyword evidence="11" id="KW-0732">Signal</keyword>
<keyword evidence="9 13" id="KW-0378">Hydrolase</keyword>
<keyword evidence="6" id="KW-0031">Aminopeptidase</keyword>
<dbReference type="Proteomes" id="UP001429984">
    <property type="component" value="Unassembled WGS sequence"/>
</dbReference>
<dbReference type="Gene3D" id="3.40.50.1820">
    <property type="entry name" value="alpha/beta hydrolase"/>
    <property type="match status" value="1"/>
</dbReference>
<dbReference type="Pfam" id="PF00561">
    <property type="entry name" value="Abhydrolase_1"/>
    <property type="match status" value="1"/>
</dbReference>
<dbReference type="EC" id="3.4.11.5" evidence="4"/>
<reference evidence="13 14" key="1">
    <citation type="submission" date="2020-11" db="EMBL/GenBank/DDBJ databases">
        <title>Draft Genome Sequence and Secondary Metabolite Biosynthetic Potential of the Lysobacter niastensis Type strain DSM 18481.</title>
        <authorList>
            <person name="Turrini P."/>
            <person name="Artuso I."/>
            <person name="Tescari M."/>
            <person name="Lugli G.A."/>
            <person name="Frangipani E."/>
            <person name="Ventura M."/>
            <person name="Visca P."/>
        </authorList>
    </citation>
    <scope>NUCLEOTIDE SEQUENCE [LARGE SCALE GENOMIC DNA]</scope>
    <source>
        <strain evidence="13 14">DSM 18481</strain>
    </source>
</reference>
<dbReference type="PROSITE" id="PS51257">
    <property type="entry name" value="PROKAR_LIPOPROTEIN"/>
    <property type="match status" value="1"/>
</dbReference>
<evidence type="ECO:0000256" key="1">
    <source>
        <dbReference type="ARBA" id="ARBA00001585"/>
    </source>
</evidence>
<dbReference type="PANTHER" id="PTHR43722:SF1">
    <property type="entry name" value="PROLINE IMINOPEPTIDASE"/>
    <property type="match status" value="1"/>
</dbReference>
<dbReference type="InterPro" id="IPR005944">
    <property type="entry name" value="Pro_iminopeptidase"/>
</dbReference>
<evidence type="ECO:0000259" key="12">
    <source>
        <dbReference type="Pfam" id="PF00561"/>
    </source>
</evidence>
<dbReference type="PRINTS" id="PR00793">
    <property type="entry name" value="PROAMNOPTASE"/>
</dbReference>
<evidence type="ECO:0000256" key="7">
    <source>
        <dbReference type="ARBA" id="ARBA00022490"/>
    </source>
</evidence>
<feature type="chain" id="PRO_5046542195" description="Proline iminopeptidase" evidence="11">
    <location>
        <begin position="21"/>
        <end position="376"/>
    </location>
</feature>
<protein>
    <recommendedName>
        <fullName evidence="5">Proline iminopeptidase</fullName>
        <ecNumber evidence="4">3.4.11.5</ecNumber>
    </recommendedName>
    <alternativeName>
        <fullName evidence="10">Prolyl aminopeptidase</fullName>
    </alternativeName>
</protein>
<evidence type="ECO:0000256" key="6">
    <source>
        <dbReference type="ARBA" id="ARBA00022438"/>
    </source>
</evidence>
<comment type="caution">
    <text evidence="13">The sequence shown here is derived from an EMBL/GenBank/DDBJ whole genome shotgun (WGS) entry which is preliminary data.</text>
</comment>
<comment type="similarity">
    <text evidence="3">Belongs to the peptidase S33 family.</text>
</comment>
<proteinExistence type="inferred from homology"/>
<comment type="subcellular location">
    <subcellularLocation>
        <location evidence="2">Cytoplasm</location>
    </subcellularLocation>
</comment>
<evidence type="ECO:0000313" key="13">
    <source>
        <dbReference type="EMBL" id="MBF6025545.1"/>
    </source>
</evidence>
<name>A0ABS0BEL4_9GAMM</name>
<comment type="catalytic activity">
    <reaction evidence="1">
        <text>Release of N-terminal proline from a peptide.</text>
        <dbReference type="EC" id="3.4.11.5"/>
    </reaction>
</comment>
<gene>
    <name evidence="13" type="ORF">IU514_16035</name>
</gene>
<evidence type="ECO:0000256" key="9">
    <source>
        <dbReference type="ARBA" id="ARBA00022801"/>
    </source>
</evidence>
<evidence type="ECO:0000256" key="4">
    <source>
        <dbReference type="ARBA" id="ARBA00012568"/>
    </source>
</evidence>
<feature type="signal peptide" evidence="11">
    <location>
        <begin position="1"/>
        <end position="20"/>
    </location>
</feature>
<dbReference type="PANTHER" id="PTHR43722">
    <property type="entry name" value="PROLINE IMINOPEPTIDASE"/>
    <property type="match status" value="1"/>
</dbReference>
<dbReference type="InterPro" id="IPR029058">
    <property type="entry name" value="AB_hydrolase_fold"/>
</dbReference>
<dbReference type="RefSeq" id="WP_194932148.1">
    <property type="nucleotide sequence ID" value="NZ_JADLZT010000009.1"/>
</dbReference>
<dbReference type="EMBL" id="JADLZT010000009">
    <property type="protein sequence ID" value="MBF6025545.1"/>
    <property type="molecule type" value="Genomic_DNA"/>
</dbReference>
<organism evidence="13 14">
    <name type="scientific">Lysobacter niastensis</name>
    <dbReference type="NCBI Taxonomy" id="380629"/>
    <lineage>
        <taxon>Bacteria</taxon>
        <taxon>Pseudomonadati</taxon>
        <taxon>Pseudomonadota</taxon>
        <taxon>Gammaproteobacteria</taxon>
        <taxon>Lysobacterales</taxon>
        <taxon>Lysobacteraceae</taxon>
        <taxon>Lysobacter</taxon>
    </lineage>
</organism>
<dbReference type="InterPro" id="IPR002410">
    <property type="entry name" value="Peptidase_S33"/>
</dbReference>
<sequence length="376" mass="42104">MKKTLFATLLLAAGCFGAHAQDCPDRSAYAPAREIIEDWQKIVAPSGVQESYKTRIGGIDQWLTVRGQDRDNPVILFVHGGPAAPVTPTLWQFQRPLEEYFTVVDWDQRGAGKTYNEAAPESVAGTIRISRYVDDAIEVAEYVRKRYGKRKLILMGHSWGTIVSMKAALQRPDLFYAYVGIGQVINTRDNERISYDYGLAQARARGNAEAVKEMEAIGPYPGSTPITRERIIVARKWPQFYGGLTAFREDSNFYYRGPRLSPDYTDKDRCAINLGSELTLGRVLPEFLDVDFKGVHDFPIPVVMFMGRHDYTTPSEPTEAWLQRVAAPYKQGVWFERSAHMIPWEEPGKTLASLLQYVRPLADAADGGANGGTNGQ</sequence>
<dbReference type="GO" id="GO:0016787">
    <property type="term" value="F:hydrolase activity"/>
    <property type="evidence" value="ECO:0007669"/>
    <property type="project" value="UniProtKB-KW"/>
</dbReference>
<evidence type="ECO:0000256" key="11">
    <source>
        <dbReference type="SAM" id="SignalP"/>
    </source>
</evidence>
<dbReference type="SUPFAM" id="SSF53474">
    <property type="entry name" value="alpha/beta-Hydrolases"/>
    <property type="match status" value="1"/>
</dbReference>
<feature type="domain" description="AB hydrolase-1" evidence="12">
    <location>
        <begin position="73"/>
        <end position="194"/>
    </location>
</feature>
<keyword evidence="8" id="KW-0645">Protease</keyword>
<evidence type="ECO:0000256" key="8">
    <source>
        <dbReference type="ARBA" id="ARBA00022670"/>
    </source>
</evidence>
<keyword evidence="14" id="KW-1185">Reference proteome</keyword>
<evidence type="ECO:0000313" key="14">
    <source>
        <dbReference type="Proteomes" id="UP001429984"/>
    </source>
</evidence>
<evidence type="ECO:0000256" key="10">
    <source>
        <dbReference type="ARBA" id="ARBA00029605"/>
    </source>
</evidence>
<dbReference type="InterPro" id="IPR000073">
    <property type="entry name" value="AB_hydrolase_1"/>
</dbReference>
<evidence type="ECO:0000256" key="2">
    <source>
        <dbReference type="ARBA" id="ARBA00004496"/>
    </source>
</evidence>
<accession>A0ABS0BEL4</accession>
<evidence type="ECO:0000256" key="5">
    <source>
        <dbReference type="ARBA" id="ARBA00021843"/>
    </source>
</evidence>
<keyword evidence="7" id="KW-0963">Cytoplasm</keyword>